<dbReference type="GO" id="GO:0042956">
    <property type="term" value="P:maltodextrin transmembrane transport"/>
    <property type="evidence" value="ECO:0007669"/>
    <property type="project" value="TreeGrafter"/>
</dbReference>
<dbReference type="PANTHER" id="PTHR30061">
    <property type="entry name" value="MALTOSE-BINDING PERIPLASMIC PROTEIN"/>
    <property type="match status" value="1"/>
</dbReference>
<dbReference type="GO" id="GO:1901982">
    <property type="term" value="F:maltose binding"/>
    <property type="evidence" value="ECO:0007669"/>
    <property type="project" value="TreeGrafter"/>
</dbReference>
<dbReference type="GO" id="GO:0015768">
    <property type="term" value="P:maltose transport"/>
    <property type="evidence" value="ECO:0007669"/>
    <property type="project" value="TreeGrafter"/>
</dbReference>
<dbReference type="Gene3D" id="3.40.190.10">
    <property type="entry name" value="Periplasmic binding protein-like II"/>
    <property type="match status" value="1"/>
</dbReference>
<accession>A0A7W0IE21</accession>
<dbReference type="InterPro" id="IPR006059">
    <property type="entry name" value="SBP"/>
</dbReference>
<evidence type="ECO:0000256" key="1">
    <source>
        <dbReference type="ARBA" id="ARBA00008520"/>
    </source>
</evidence>
<comment type="caution">
    <text evidence="5">The sequence shown here is derived from an EMBL/GenBank/DDBJ whole genome shotgun (WGS) entry which is preliminary data.</text>
</comment>
<name>A0A7W0IE21_9ACTN</name>
<keyword evidence="3 4" id="KW-0732">Signal</keyword>
<dbReference type="RefSeq" id="WP_181662812.1">
    <property type="nucleotide sequence ID" value="NZ_JACEHE010000060.1"/>
</dbReference>
<dbReference type="PROSITE" id="PS51257">
    <property type="entry name" value="PROKAR_LIPOPROTEIN"/>
    <property type="match status" value="1"/>
</dbReference>
<proteinExistence type="inferred from homology"/>
<feature type="signal peptide" evidence="4">
    <location>
        <begin position="1"/>
        <end position="23"/>
    </location>
</feature>
<keyword evidence="2" id="KW-0813">Transport</keyword>
<dbReference type="SUPFAM" id="SSF53850">
    <property type="entry name" value="Periplasmic binding protein-like II"/>
    <property type="match status" value="1"/>
</dbReference>
<dbReference type="Proteomes" id="UP000545761">
    <property type="component" value="Unassembled WGS sequence"/>
</dbReference>
<evidence type="ECO:0000313" key="6">
    <source>
        <dbReference type="Proteomes" id="UP000545761"/>
    </source>
</evidence>
<gene>
    <name evidence="5" type="ORF">H1D24_40725</name>
</gene>
<evidence type="ECO:0000256" key="2">
    <source>
        <dbReference type="ARBA" id="ARBA00022448"/>
    </source>
</evidence>
<sequence>MESRTRRLAVSSIAALAAATLVAGCGGIGSTGSSGADGNTLTLWTHNAGNAAEYGVVKQIVKDFNASQSKYKVKIQAFPQGSYNDSVVAAASAKKLPCILDVDGPNVPNWAWGGYLAPLDLSKGKVAVKDQLPSTVATYQDKTYAFGFYDVALTMYSRKSVLKKYDIRVPTLDKPWTKDEFMDALAKIKASGTFKNTLDLGTGDPGEWWPYAYSPMLQSFGGDLIDRSDHKSAKGALNGEKAVEWGKWFRSLVTKGYAPQKSSKSPADDFRNGKTAIQWDGSWSAQANTDKFGSDLAILPPVDFGDGPKIGGASWQWGMSSSCSNKEGAQAYLNFSRQTKYFVDFAKATGTIAATDAAAEQVKGYETGGQFNIFLKAAQEFAVVRPVTPAYPYISTVFAKTARDILAGADVKGALDQAASEIDNNLSTNNYYSTGS</sequence>
<dbReference type="Pfam" id="PF01547">
    <property type="entry name" value="SBP_bac_1"/>
    <property type="match status" value="1"/>
</dbReference>
<comment type="similarity">
    <text evidence="1">Belongs to the bacterial solute-binding protein 1 family.</text>
</comment>
<dbReference type="CDD" id="cd13585">
    <property type="entry name" value="PBP2_TMBP_like"/>
    <property type="match status" value="1"/>
</dbReference>
<evidence type="ECO:0000256" key="4">
    <source>
        <dbReference type="SAM" id="SignalP"/>
    </source>
</evidence>
<evidence type="ECO:0000256" key="3">
    <source>
        <dbReference type="ARBA" id="ARBA00022729"/>
    </source>
</evidence>
<dbReference type="AlphaFoldDB" id="A0A7W0IE21"/>
<dbReference type="GO" id="GO:0055052">
    <property type="term" value="C:ATP-binding cassette (ABC) transporter complex, substrate-binding subunit-containing"/>
    <property type="evidence" value="ECO:0007669"/>
    <property type="project" value="TreeGrafter"/>
</dbReference>
<evidence type="ECO:0000313" key="5">
    <source>
        <dbReference type="EMBL" id="MBA2951902.1"/>
    </source>
</evidence>
<dbReference type="EMBL" id="JACEHE010000060">
    <property type="protein sequence ID" value="MBA2951902.1"/>
    <property type="molecule type" value="Genomic_DNA"/>
</dbReference>
<organism evidence="5 6">
    <name type="scientific">Streptomyces himalayensis subsp. himalayensis</name>
    <dbReference type="NCBI Taxonomy" id="2756131"/>
    <lineage>
        <taxon>Bacteria</taxon>
        <taxon>Bacillati</taxon>
        <taxon>Actinomycetota</taxon>
        <taxon>Actinomycetes</taxon>
        <taxon>Kitasatosporales</taxon>
        <taxon>Streptomycetaceae</taxon>
        <taxon>Streptomyces</taxon>
        <taxon>Streptomyces himalayensis</taxon>
    </lineage>
</organism>
<feature type="chain" id="PRO_5038525720" evidence="4">
    <location>
        <begin position="24"/>
        <end position="436"/>
    </location>
</feature>
<dbReference type="PANTHER" id="PTHR30061:SF50">
    <property type="entry name" value="MALTOSE_MALTODEXTRIN-BINDING PERIPLASMIC PROTEIN"/>
    <property type="match status" value="1"/>
</dbReference>
<reference evidence="5 6" key="1">
    <citation type="submission" date="2020-07" db="EMBL/GenBank/DDBJ databases">
        <title>Streptomyces isolated from Indian soil.</title>
        <authorList>
            <person name="Mandal S."/>
            <person name="Maiti P.K."/>
        </authorList>
    </citation>
    <scope>NUCLEOTIDE SEQUENCE [LARGE SCALE GENOMIC DNA]</scope>
    <source>
        <strain evidence="5 6">PSKA28</strain>
    </source>
</reference>
<protein>
    <submittedName>
        <fullName evidence="5">Sugar ABC transporter substrate-binding protein</fullName>
    </submittedName>
</protein>